<name>A0A242BYF5_9ENTE</name>
<protein>
    <submittedName>
        <fullName evidence="3">Uncharacterized protein</fullName>
    </submittedName>
</protein>
<dbReference type="STRING" id="1834181.A5880_003154"/>
<evidence type="ECO:0000313" key="4">
    <source>
        <dbReference type="Proteomes" id="UP000195139"/>
    </source>
</evidence>
<comment type="caution">
    <text evidence="3">The sequence shown here is derived from an EMBL/GenBank/DDBJ whole genome shotgun (WGS) entry which is preliminary data.</text>
</comment>
<evidence type="ECO:0000313" key="2">
    <source>
        <dbReference type="EMBL" id="MEI5995644.1"/>
    </source>
</evidence>
<evidence type="ECO:0000256" key="1">
    <source>
        <dbReference type="SAM" id="Coils"/>
    </source>
</evidence>
<keyword evidence="1" id="KW-0175">Coiled coil</keyword>
<dbReference type="AlphaFoldDB" id="A0A242BYF5"/>
<sequence>MVLPVGDLKIIELSADYQELKKEISGLSKSTFSTSLNFLKIIKLYKKMDQVSNALIQENEKNARLYFSEMSELNQKIAQDNSKEKSADEEEAEDFGNCEECGCELSYLPNAGWGVGYVCASCARELRGENEY</sequence>
<dbReference type="EMBL" id="NGLE01000005">
    <property type="protein sequence ID" value="OTO03043.1"/>
    <property type="molecule type" value="Genomic_DNA"/>
</dbReference>
<reference evidence="2 4" key="2">
    <citation type="submission" date="2018-07" db="EMBL/GenBank/DDBJ databases">
        <title>The Genome Sequence of Enterococcus sp. DIV0659b.</title>
        <authorList>
            <consortium name="The Broad Institute Genomics Platform"/>
            <consortium name="The Broad Institute Genomic Center for Infectious Diseases"/>
            <person name="Earl A."/>
            <person name="Manson A."/>
            <person name="Schwartman J."/>
            <person name="Gilmore M."/>
            <person name="Abouelleil A."/>
            <person name="Cao P."/>
            <person name="Chapman S."/>
            <person name="Cusick C."/>
            <person name="Shea T."/>
            <person name="Young S."/>
            <person name="Neafsey D."/>
            <person name="Nusbaum C."/>
            <person name="Birren B."/>
        </authorList>
    </citation>
    <scope>NUCLEOTIDE SEQUENCE [LARGE SCALE GENOMIC DNA]</scope>
    <source>
        <strain evidence="2 4">4G2_DIV0659</strain>
    </source>
</reference>
<dbReference type="OrthoDB" id="3191813at2"/>
<evidence type="ECO:0000313" key="3">
    <source>
        <dbReference type="EMBL" id="OTO03043.1"/>
    </source>
</evidence>
<reference evidence="3" key="1">
    <citation type="submission" date="2017-05" db="EMBL/GenBank/DDBJ databases">
        <title>The Genome Sequence of Enterococcus sp. 4G2_DIV0659.</title>
        <authorList>
            <consortium name="The Broad Institute Genomics Platform"/>
            <consortium name="The Broad Institute Genomic Center for Infectious Diseases"/>
            <person name="Earl A."/>
            <person name="Manson A."/>
            <person name="Schwartman J."/>
            <person name="Gilmore M."/>
            <person name="Abouelleil A."/>
            <person name="Cao P."/>
            <person name="Chapman S."/>
            <person name="Cusick C."/>
            <person name="Shea T."/>
            <person name="Young S."/>
            <person name="Neafsey D."/>
            <person name="Nusbaum C."/>
            <person name="Birren B."/>
        </authorList>
    </citation>
    <scope>NUCLEOTIDE SEQUENCE [LARGE SCALE GENOMIC DNA]</scope>
    <source>
        <strain evidence="3">4G2_DIV0659</strain>
    </source>
</reference>
<feature type="coiled-coil region" evidence="1">
    <location>
        <begin position="56"/>
        <end position="90"/>
    </location>
</feature>
<keyword evidence="4" id="KW-1185">Reference proteome</keyword>
<gene>
    <name evidence="3" type="ORF">A5880_003154</name>
    <name evidence="2" type="ORF">A5880_003235</name>
</gene>
<proteinExistence type="predicted"/>
<dbReference type="Proteomes" id="UP000195139">
    <property type="component" value="Unassembled WGS sequence"/>
</dbReference>
<dbReference type="EMBL" id="NGLE02000002">
    <property type="protein sequence ID" value="MEI5995644.1"/>
    <property type="molecule type" value="Genomic_DNA"/>
</dbReference>
<accession>A0A242BYF5</accession>
<dbReference type="RefSeq" id="WP_086331993.1">
    <property type="nucleotide sequence ID" value="NZ_NGLE02000002.1"/>
</dbReference>
<organism evidence="3">
    <name type="scientific">Candidatus Enterococcus mansonii</name>
    <dbReference type="NCBI Taxonomy" id="1834181"/>
    <lineage>
        <taxon>Bacteria</taxon>
        <taxon>Bacillati</taxon>
        <taxon>Bacillota</taxon>
        <taxon>Bacilli</taxon>
        <taxon>Lactobacillales</taxon>
        <taxon>Enterococcaceae</taxon>
        <taxon>Enterococcus</taxon>
    </lineage>
</organism>